<keyword evidence="4" id="KW-1185">Reference proteome</keyword>
<gene>
    <name evidence="3" type="ORF">HINF_LOCUS21088</name>
    <name evidence="2" type="ORF">HINF_LOCUS50959</name>
</gene>
<dbReference type="AlphaFoldDB" id="A0AA86QPB2"/>
<protein>
    <submittedName>
        <fullName evidence="3">Hypothetical_protein</fullName>
    </submittedName>
</protein>
<feature type="compositionally biased region" description="Polar residues" evidence="1">
    <location>
        <begin position="57"/>
        <end position="72"/>
    </location>
</feature>
<feature type="compositionally biased region" description="Low complexity" evidence="1">
    <location>
        <begin position="79"/>
        <end position="88"/>
    </location>
</feature>
<reference evidence="2" key="1">
    <citation type="submission" date="2023-06" db="EMBL/GenBank/DDBJ databases">
        <authorList>
            <person name="Kurt Z."/>
        </authorList>
    </citation>
    <scope>NUCLEOTIDE SEQUENCE</scope>
</reference>
<evidence type="ECO:0000313" key="4">
    <source>
        <dbReference type="Proteomes" id="UP001642409"/>
    </source>
</evidence>
<dbReference type="Proteomes" id="UP001642409">
    <property type="component" value="Unassembled WGS sequence"/>
</dbReference>
<evidence type="ECO:0000313" key="2">
    <source>
        <dbReference type="EMBL" id="CAI9963314.1"/>
    </source>
</evidence>
<name>A0AA86QPB2_9EUKA</name>
<feature type="compositionally biased region" description="Polar residues" evidence="1">
    <location>
        <begin position="91"/>
        <end position="100"/>
    </location>
</feature>
<accession>A0AA86QPB2</accession>
<feature type="region of interest" description="Disordered" evidence="1">
    <location>
        <begin position="57"/>
        <end position="100"/>
    </location>
</feature>
<proteinExistence type="predicted"/>
<evidence type="ECO:0000256" key="1">
    <source>
        <dbReference type="SAM" id="MobiDB-lite"/>
    </source>
</evidence>
<reference evidence="3 4" key="2">
    <citation type="submission" date="2024-07" db="EMBL/GenBank/DDBJ databases">
        <authorList>
            <person name="Akdeniz Z."/>
        </authorList>
    </citation>
    <scope>NUCLEOTIDE SEQUENCE [LARGE SCALE GENOMIC DNA]</scope>
</reference>
<comment type="caution">
    <text evidence="2">The sequence shown here is derived from an EMBL/GenBank/DDBJ whole genome shotgun (WGS) entry which is preliminary data.</text>
</comment>
<evidence type="ECO:0000313" key="3">
    <source>
        <dbReference type="EMBL" id="CAL6008373.1"/>
    </source>
</evidence>
<sequence length="100" mass="11791">MGFTVDYLQVNKNERKKALKYGIQFKEVKIYSKKGKEYEQITDEKVEMYSPEQEFVSSQKQIAYSDSESEPSQVKEEMQQIIIEQPEQTKNDQNANKNTQ</sequence>
<dbReference type="EMBL" id="CAXDID020000057">
    <property type="protein sequence ID" value="CAL6008373.1"/>
    <property type="molecule type" value="Genomic_DNA"/>
</dbReference>
<dbReference type="EMBL" id="CATOUU010000967">
    <property type="protein sequence ID" value="CAI9963314.1"/>
    <property type="molecule type" value="Genomic_DNA"/>
</dbReference>
<organism evidence="2">
    <name type="scientific">Hexamita inflata</name>
    <dbReference type="NCBI Taxonomy" id="28002"/>
    <lineage>
        <taxon>Eukaryota</taxon>
        <taxon>Metamonada</taxon>
        <taxon>Diplomonadida</taxon>
        <taxon>Hexamitidae</taxon>
        <taxon>Hexamitinae</taxon>
        <taxon>Hexamita</taxon>
    </lineage>
</organism>